<name>A0A397VTM7_9GLOM</name>
<reference evidence="2 3" key="1">
    <citation type="submission" date="2018-06" db="EMBL/GenBank/DDBJ databases">
        <title>Comparative genomics reveals the genomic features of Rhizophagus irregularis, R. cerebriforme, R. diaphanum and Gigaspora rosea, and their symbiotic lifestyle signature.</title>
        <authorList>
            <person name="Morin E."/>
            <person name="San Clemente H."/>
            <person name="Chen E.C.H."/>
            <person name="De La Providencia I."/>
            <person name="Hainaut M."/>
            <person name="Kuo A."/>
            <person name="Kohler A."/>
            <person name="Murat C."/>
            <person name="Tang N."/>
            <person name="Roy S."/>
            <person name="Loubradou J."/>
            <person name="Henrissat B."/>
            <person name="Grigoriev I.V."/>
            <person name="Corradi N."/>
            <person name="Roux C."/>
            <person name="Martin F.M."/>
        </authorList>
    </citation>
    <scope>NUCLEOTIDE SEQUENCE [LARGE SCALE GENOMIC DNA]</scope>
    <source>
        <strain evidence="2 3">DAOM 194757</strain>
    </source>
</reference>
<proteinExistence type="predicted"/>
<gene>
    <name evidence="2" type="ORF">C2G38_2166272</name>
</gene>
<dbReference type="EMBL" id="QKWP01000180">
    <property type="protein sequence ID" value="RIB25288.1"/>
    <property type="molecule type" value="Genomic_DNA"/>
</dbReference>
<dbReference type="Proteomes" id="UP000266673">
    <property type="component" value="Unassembled WGS sequence"/>
</dbReference>
<dbReference type="AlphaFoldDB" id="A0A397VTM7"/>
<evidence type="ECO:0000256" key="1">
    <source>
        <dbReference type="SAM" id="MobiDB-lite"/>
    </source>
</evidence>
<accession>A0A397VTM7</accession>
<evidence type="ECO:0000313" key="3">
    <source>
        <dbReference type="Proteomes" id="UP000266673"/>
    </source>
</evidence>
<feature type="compositionally biased region" description="Polar residues" evidence="1">
    <location>
        <begin position="168"/>
        <end position="178"/>
    </location>
</feature>
<keyword evidence="3" id="KW-1185">Reference proteome</keyword>
<protein>
    <submittedName>
        <fullName evidence="2">Uncharacterized protein</fullName>
    </submittedName>
</protein>
<comment type="caution">
    <text evidence="2">The sequence shown here is derived from an EMBL/GenBank/DDBJ whole genome shotgun (WGS) entry which is preliminary data.</text>
</comment>
<feature type="region of interest" description="Disordered" evidence="1">
    <location>
        <begin position="154"/>
        <end position="186"/>
    </location>
</feature>
<organism evidence="2 3">
    <name type="scientific">Gigaspora rosea</name>
    <dbReference type="NCBI Taxonomy" id="44941"/>
    <lineage>
        <taxon>Eukaryota</taxon>
        <taxon>Fungi</taxon>
        <taxon>Fungi incertae sedis</taxon>
        <taxon>Mucoromycota</taxon>
        <taxon>Glomeromycotina</taxon>
        <taxon>Glomeromycetes</taxon>
        <taxon>Diversisporales</taxon>
        <taxon>Gigasporaceae</taxon>
        <taxon>Gigaspora</taxon>
    </lineage>
</organism>
<evidence type="ECO:0000313" key="2">
    <source>
        <dbReference type="EMBL" id="RIB25288.1"/>
    </source>
</evidence>
<sequence length="186" mass="20356">MSAASNVNTYSLLKATEHIIDSVEMQIDDEVNEYKRVKLSLAEVTLSPTTTNALSEEAVAKIKSAETLLTPTSITMTLSQTTIKTNYSENETISLTENSHAEHTHMAGLEIDDQRISEATGKVDDQNIAINDNSMLVMRDASEEIDKIETESIGTIKEEKGTDPIPTYSATERVTPSAPTRLPMPP</sequence>